<dbReference type="Proteomes" id="UP000177434">
    <property type="component" value="Unassembled WGS sequence"/>
</dbReference>
<feature type="transmembrane region" description="Helical" evidence="1">
    <location>
        <begin position="7"/>
        <end position="27"/>
    </location>
</feature>
<proteinExistence type="predicted"/>
<evidence type="ECO:0000313" key="3">
    <source>
        <dbReference type="Proteomes" id="UP000177434"/>
    </source>
</evidence>
<comment type="caution">
    <text evidence="2">The sequence shown here is derived from an EMBL/GenBank/DDBJ whole genome shotgun (WGS) entry which is preliminary data.</text>
</comment>
<keyword evidence="1" id="KW-1133">Transmembrane helix</keyword>
<reference evidence="2 3" key="1">
    <citation type="journal article" date="2016" name="Nat. Commun.">
        <title>Thousands of microbial genomes shed light on interconnected biogeochemical processes in an aquifer system.</title>
        <authorList>
            <person name="Anantharaman K."/>
            <person name="Brown C.T."/>
            <person name="Hug L.A."/>
            <person name="Sharon I."/>
            <person name="Castelle C.J."/>
            <person name="Probst A.J."/>
            <person name="Thomas B.C."/>
            <person name="Singh A."/>
            <person name="Wilkins M.J."/>
            <person name="Karaoz U."/>
            <person name="Brodie E.L."/>
            <person name="Williams K.H."/>
            <person name="Hubbard S.S."/>
            <person name="Banfield J.F."/>
        </authorList>
    </citation>
    <scope>NUCLEOTIDE SEQUENCE [LARGE SCALE GENOMIC DNA]</scope>
</reference>
<dbReference type="EMBL" id="MEUN01000112">
    <property type="protein sequence ID" value="OGC43680.1"/>
    <property type="molecule type" value="Genomic_DNA"/>
</dbReference>
<sequence>MSKLKPVFLLIGMTLVSLLIIFVTDIFRKSPEVYTPTNNEILQTQDQGIITTDTDTSTPSKVTVEDNFGVVLSASSGGNIDSCKNIVTKIDSQSVCERDNSGEVDFYDSSKVIPWPGDMVSKNATVYLTYVPVPLELFSGMDVKDSNRLISSENPTFKAAGEQIDETTVNVLLPPGTQIDEYKPWIEEEPFSMKYELGFLQGAFQKSDEGEIGIEEKLTNDCEYCNNKSNPNPEKSNTFSELMLDKTYLYPGQKEKMIENAEIEKCGKEDRFEAWGTTDFQSCIASLPDIAISFISSISLKDWLDCFIDREKCMDPKEIMIIMSSPFGSEEVCKDGICTNAYMNTRNSSSLPPSSSKGKFYYTTECKAIIQGRPYTVNCAWDMSHLYKEKDFSGFDDLPKVESIPSDTEYNEFLKNEVKGDRKVAIPL</sequence>
<keyword evidence="1" id="KW-0812">Transmembrane</keyword>
<name>A0A1F4UFV5_9BACT</name>
<dbReference type="AlphaFoldDB" id="A0A1F4UFV5"/>
<evidence type="ECO:0000256" key="1">
    <source>
        <dbReference type="SAM" id="Phobius"/>
    </source>
</evidence>
<protein>
    <submittedName>
        <fullName evidence="2">Uncharacterized protein</fullName>
    </submittedName>
</protein>
<accession>A0A1F4UFV5</accession>
<organism evidence="2 3">
    <name type="scientific">candidate division WS6 bacterium RIFOXYB1_FULL_33_14</name>
    <dbReference type="NCBI Taxonomy" id="1817896"/>
    <lineage>
        <taxon>Bacteria</taxon>
        <taxon>Candidatus Dojkabacteria</taxon>
    </lineage>
</organism>
<evidence type="ECO:0000313" key="2">
    <source>
        <dbReference type="EMBL" id="OGC43680.1"/>
    </source>
</evidence>
<gene>
    <name evidence="2" type="ORF">A2400_01295</name>
</gene>
<keyword evidence="1" id="KW-0472">Membrane</keyword>